<organism evidence="2 3">
    <name type="scientific">Mesorhizobium huakuii</name>
    <dbReference type="NCBI Taxonomy" id="28104"/>
    <lineage>
        <taxon>Bacteria</taxon>
        <taxon>Pseudomonadati</taxon>
        <taxon>Pseudomonadota</taxon>
        <taxon>Alphaproteobacteria</taxon>
        <taxon>Hyphomicrobiales</taxon>
        <taxon>Phyllobacteriaceae</taxon>
        <taxon>Mesorhizobium</taxon>
    </lineage>
</organism>
<dbReference type="PANTHER" id="PTHR33531:SF7">
    <property type="entry name" value="HYPOTHETICAL MEMBRANE PROTEIN, CONSERVED"/>
    <property type="match status" value="1"/>
</dbReference>
<accession>A0ABZ0VQ75</accession>
<sequence>MSRLISEPTPIQSMDELLAVALAMEKESADRYAALSERMRSAGQLELADVFDRLVREETRHIDMVESWSRQVGRRPREVLPTDAMPQDVFDDETIGLVSPELVDAYRSFAIAVRNEERAFAFWSYIAAHGASPEIRGAAEQMAREELEHAKTLRRERRKAFFKDRRLGPTVPEPYDLPSLEMEVCHSLEECADSNEDRSEYRDLALEARMLSLDLASDPLQDPPHAGPPPPRSLDALCEWLADYYIDAGEHLPSQTARDRAQALATIAVKRLAVVRTLAGK</sequence>
<dbReference type="Gene3D" id="1.20.1260.10">
    <property type="match status" value="1"/>
</dbReference>
<gene>
    <name evidence="2" type="ORF">U0R22_003807</name>
</gene>
<evidence type="ECO:0000259" key="1">
    <source>
        <dbReference type="PROSITE" id="PS50905"/>
    </source>
</evidence>
<dbReference type="Pfam" id="PF02915">
    <property type="entry name" value="Rubrerythrin"/>
    <property type="match status" value="2"/>
</dbReference>
<dbReference type="EMBL" id="CP139858">
    <property type="protein sequence ID" value="WQB99622.1"/>
    <property type="molecule type" value="Genomic_DNA"/>
</dbReference>
<evidence type="ECO:0000313" key="2">
    <source>
        <dbReference type="EMBL" id="WQB99622.1"/>
    </source>
</evidence>
<reference evidence="2 3" key="1">
    <citation type="submission" date="2023-11" db="EMBL/GenBank/DDBJ databases">
        <authorList>
            <person name="Panchal A.K."/>
            <person name="Meaney J.S."/>
            <person name="Karas B.J."/>
            <person name="diCenzo G.C."/>
        </authorList>
    </citation>
    <scope>NUCLEOTIDE SEQUENCE [LARGE SCALE GENOMIC DNA]</scope>
    <source>
        <strain evidence="2 3">NZP2235</strain>
    </source>
</reference>
<dbReference type="Proteomes" id="UP001322481">
    <property type="component" value="Chromosome"/>
</dbReference>
<evidence type="ECO:0000313" key="3">
    <source>
        <dbReference type="Proteomes" id="UP001322481"/>
    </source>
</evidence>
<keyword evidence="3" id="KW-1185">Reference proteome</keyword>
<feature type="domain" description="Ferritin-like diiron" evidence="1">
    <location>
        <begin position="1"/>
        <end position="76"/>
    </location>
</feature>
<protein>
    <submittedName>
        <fullName evidence="2">Ferritin family protein</fullName>
    </submittedName>
</protein>
<dbReference type="InterPro" id="IPR003251">
    <property type="entry name" value="Rr_diiron-bd_dom"/>
</dbReference>
<dbReference type="InterPro" id="IPR012347">
    <property type="entry name" value="Ferritin-like"/>
</dbReference>
<dbReference type="PANTHER" id="PTHR33531">
    <property type="entry name" value="RUBRERYTHRIN SUBFAMILY"/>
    <property type="match status" value="1"/>
</dbReference>
<dbReference type="InterPro" id="IPR009040">
    <property type="entry name" value="Ferritin-like_diiron"/>
</dbReference>
<dbReference type="RefSeq" id="WP_322414404.1">
    <property type="nucleotide sequence ID" value="NZ_CP139858.1"/>
</dbReference>
<dbReference type="SUPFAM" id="SSF47240">
    <property type="entry name" value="Ferritin-like"/>
    <property type="match status" value="1"/>
</dbReference>
<dbReference type="CDD" id="cd01045">
    <property type="entry name" value="Ferritin_like_AB"/>
    <property type="match status" value="1"/>
</dbReference>
<proteinExistence type="predicted"/>
<dbReference type="PROSITE" id="PS50905">
    <property type="entry name" value="FERRITIN_LIKE"/>
    <property type="match status" value="1"/>
</dbReference>
<name>A0ABZ0VQ75_9HYPH</name>
<dbReference type="InterPro" id="IPR009078">
    <property type="entry name" value="Ferritin-like_SF"/>
</dbReference>